<dbReference type="Gene3D" id="3.30.565.10">
    <property type="entry name" value="Histidine kinase-like ATPase, C-terminal domain"/>
    <property type="match status" value="1"/>
</dbReference>
<dbReference type="SMART" id="SM00387">
    <property type="entry name" value="HATPase_c"/>
    <property type="match status" value="1"/>
</dbReference>
<dbReference type="GO" id="GO:0005524">
    <property type="term" value="F:ATP binding"/>
    <property type="evidence" value="ECO:0007669"/>
    <property type="project" value="UniProtKB-KW"/>
</dbReference>
<dbReference type="InterPro" id="IPR035965">
    <property type="entry name" value="PAS-like_dom_sf"/>
</dbReference>
<dbReference type="EC" id="2.7.13.3" evidence="2"/>
<dbReference type="SMART" id="SM00091">
    <property type="entry name" value="PAS"/>
    <property type="match status" value="1"/>
</dbReference>
<evidence type="ECO:0000313" key="11">
    <source>
        <dbReference type="EMBL" id="SDE64505.1"/>
    </source>
</evidence>
<dbReference type="PANTHER" id="PTHR43065">
    <property type="entry name" value="SENSOR HISTIDINE KINASE"/>
    <property type="match status" value="1"/>
</dbReference>
<feature type="domain" description="PAS" evidence="10">
    <location>
        <begin position="11"/>
        <end position="63"/>
    </location>
</feature>
<dbReference type="Gene3D" id="3.30.450.20">
    <property type="entry name" value="PAS domain"/>
    <property type="match status" value="1"/>
</dbReference>
<evidence type="ECO:0000313" key="12">
    <source>
        <dbReference type="Proteomes" id="UP000182427"/>
    </source>
</evidence>
<dbReference type="NCBIfam" id="TIGR00229">
    <property type="entry name" value="sensory_box"/>
    <property type="match status" value="1"/>
</dbReference>
<sequence>MESPERRRDAQETTADDLLQQVTVGIFAMNLEGICTHVNPAAAAMFGYKVSELLGADIHSLLHSRHADGSFYDRASCPFLKSALTGEEVRNANEVLWTKSGDPVPVFGSAMPLPNSGGTVVTIQDGSTLRHLQERLEHVQYEQTEVLRQRDAAARIECDLAKEKELRQREVAVATERAATQQLRAQQRAAEDRLLQSEKLAAVGRLAASISHEINNPLEAVTNLLYIVRNDSSISAEANEYLRTAETELARVSQIVSQTLRFQRSGTNPTEVVPETLIDSVLSLHQGRLHHRRIQIRRRHRPSSAFRCAEGDVRQILNNLVGNAIDAMSKEGGTLTLRTCPARDRRTGQPGFRILVSDTGHGMPRHTSSHIFEPFYTTKGANGSGLGLWISNTLANRMGGRISVRSRTGGGRHGGTTFSVFIPDAVAPQQQSFEDERTARAA</sequence>
<dbReference type="OrthoDB" id="9815750at2"/>
<proteinExistence type="predicted"/>
<dbReference type="RefSeq" id="WP_083343369.1">
    <property type="nucleotide sequence ID" value="NZ_LT629690.1"/>
</dbReference>
<dbReference type="SMART" id="SM00388">
    <property type="entry name" value="HisKA"/>
    <property type="match status" value="1"/>
</dbReference>
<dbReference type="InterPro" id="IPR005467">
    <property type="entry name" value="His_kinase_dom"/>
</dbReference>
<dbReference type="InterPro" id="IPR000014">
    <property type="entry name" value="PAS"/>
</dbReference>
<evidence type="ECO:0000256" key="5">
    <source>
        <dbReference type="ARBA" id="ARBA00022741"/>
    </source>
</evidence>
<dbReference type="PANTHER" id="PTHR43065:SF10">
    <property type="entry name" value="PEROXIDE STRESS-ACTIVATED HISTIDINE KINASE MAK3"/>
    <property type="match status" value="1"/>
</dbReference>
<dbReference type="InterPro" id="IPR003661">
    <property type="entry name" value="HisK_dim/P_dom"/>
</dbReference>
<evidence type="ECO:0000256" key="8">
    <source>
        <dbReference type="ARBA" id="ARBA00023012"/>
    </source>
</evidence>
<dbReference type="InterPro" id="IPR036890">
    <property type="entry name" value="HATPase_C_sf"/>
</dbReference>
<protein>
    <recommendedName>
        <fullName evidence="2">histidine kinase</fullName>
        <ecNumber evidence="2">2.7.13.3</ecNumber>
    </recommendedName>
</protein>
<dbReference type="GO" id="GO:0006355">
    <property type="term" value="P:regulation of DNA-templated transcription"/>
    <property type="evidence" value="ECO:0007669"/>
    <property type="project" value="InterPro"/>
</dbReference>
<reference evidence="11 12" key="1">
    <citation type="submission" date="2016-10" db="EMBL/GenBank/DDBJ databases">
        <authorList>
            <person name="de Groot N.N."/>
        </authorList>
    </citation>
    <scope>NUCLEOTIDE SEQUENCE [LARGE SCALE GENOMIC DNA]</scope>
    <source>
        <strain evidence="11 12">GAS232</strain>
    </source>
</reference>
<evidence type="ECO:0000256" key="3">
    <source>
        <dbReference type="ARBA" id="ARBA00022553"/>
    </source>
</evidence>
<keyword evidence="5" id="KW-0547">Nucleotide-binding</keyword>
<dbReference type="InterPro" id="IPR004358">
    <property type="entry name" value="Sig_transdc_His_kin-like_C"/>
</dbReference>
<evidence type="ECO:0000256" key="1">
    <source>
        <dbReference type="ARBA" id="ARBA00000085"/>
    </source>
</evidence>
<evidence type="ECO:0000256" key="2">
    <source>
        <dbReference type="ARBA" id="ARBA00012438"/>
    </source>
</evidence>
<keyword evidence="12" id="KW-1185">Reference proteome</keyword>
<dbReference type="Pfam" id="PF02518">
    <property type="entry name" value="HATPase_c"/>
    <property type="match status" value="1"/>
</dbReference>
<dbReference type="Pfam" id="PF00989">
    <property type="entry name" value="PAS"/>
    <property type="match status" value="1"/>
</dbReference>
<keyword evidence="8" id="KW-0902">Two-component regulatory system</keyword>
<dbReference type="SUPFAM" id="SSF55874">
    <property type="entry name" value="ATPase domain of HSP90 chaperone/DNA topoisomerase II/histidine kinase"/>
    <property type="match status" value="1"/>
</dbReference>
<dbReference type="InterPro" id="IPR036097">
    <property type="entry name" value="HisK_dim/P_sf"/>
</dbReference>
<dbReference type="AlphaFoldDB" id="A0A1G7EM84"/>
<dbReference type="InterPro" id="IPR003594">
    <property type="entry name" value="HATPase_dom"/>
</dbReference>
<dbReference type="SUPFAM" id="SSF55785">
    <property type="entry name" value="PYP-like sensor domain (PAS domain)"/>
    <property type="match status" value="1"/>
</dbReference>
<dbReference type="PRINTS" id="PR00344">
    <property type="entry name" value="BCTRLSENSOR"/>
</dbReference>
<evidence type="ECO:0000259" key="9">
    <source>
        <dbReference type="PROSITE" id="PS50109"/>
    </source>
</evidence>
<evidence type="ECO:0000259" key="10">
    <source>
        <dbReference type="PROSITE" id="PS50112"/>
    </source>
</evidence>
<dbReference type="CDD" id="cd00082">
    <property type="entry name" value="HisKA"/>
    <property type="match status" value="1"/>
</dbReference>
<evidence type="ECO:0000256" key="6">
    <source>
        <dbReference type="ARBA" id="ARBA00022777"/>
    </source>
</evidence>
<evidence type="ECO:0000256" key="7">
    <source>
        <dbReference type="ARBA" id="ARBA00022840"/>
    </source>
</evidence>
<gene>
    <name evidence="11" type="ORF">SAMN05444167_0024</name>
</gene>
<dbReference type="Pfam" id="PF00512">
    <property type="entry name" value="HisKA"/>
    <property type="match status" value="1"/>
</dbReference>
<dbReference type="InterPro" id="IPR013767">
    <property type="entry name" value="PAS_fold"/>
</dbReference>
<dbReference type="Proteomes" id="UP000182427">
    <property type="component" value="Chromosome I"/>
</dbReference>
<dbReference type="EMBL" id="LT629690">
    <property type="protein sequence ID" value="SDE64505.1"/>
    <property type="molecule type" value="Genomic_DNA"/>
</dbReference>
<comment type="catalytic activity">
    <reaction evidence="1">
        <text>ATP + protein L-histidine = ADP + protein N-phospho-L-histidine.</text>
        <dbReference type="EC" id="2.7.13.3"/>
    </reaction>
</comment>
<dbReference type="GO" id="GO:0000155">
    <property type="term" value="F:phosphorelay sensor kinase activity"/>
    <property type="evidence" value="ECO:0007669"/>
    <property type="project" value="InterPro"/>
</dbReference>
<dbReference type="PROSITE" id="PS50112">
    <property type="entry name" value="PAS"/>
    <property type="match status" value="1"/>
</dbReference>
<dbReference type="SUPFAM" id="SSF47384">
    <property type="entry name" value="Homodimeric domain of signal transducing histidine kinase"/>
    <property type="match status" value="1"/>
</dbReference>
<name>A0A1G7EM84_9BACT</name>
<dbReference type="CDD" id="cd00130">
    <property type="entry name" value="PAS"/>
    <property type="match status" value="1"/>
</dbReference>
<dbReference type="Gene3D" id="1.10.287.130">
    <property type="match status" value="1"/>
</dbReference>
<evidence type="ECO:0000256" key="4">
    <source>
        <dbReference type="ARBA" id="ARBA00022679"/>
    </source>
</evidence>
<keyword evidence="6" id="KW-0418">Kinase</keyword>
<keyword evidence="7" id="KW-0067">ATP-binding</keyword>
<keyword evidence="4" id="KW-0808">Transferase</keyword>
<accession>A0A1G7EM84</accession>
<keyword evidence="3" id="KW-0597">Phosphoprotein</keyword>
<dbReference type="CDD" id="cd00075">
    <property type="entry name" value="HATPase"/>
    <property type="match status" value="1"/>
</dbReference>
<dbReference type="PROSITE" id="PS50109">
    <property type="entry name" value="HIS_KIN"/>
    <property type="match status" value="1"/>
</dbReference>
<feature type="domain" description="Histidine kinase" evidence="9">
    <location>
        <begin position="209"/>
        <end position="426"/>
    </location>
</feature>
<organism evidence="11 12">
    <name type="scientific">Terriglobus roseus</name>
    <dbReference type="NCBI Taxonomy" id="392734"/>
    <lineage>
        <taxon>Bacteria</taxon>
        <taxon>Pseudomonadati</taxon>
        <taxon>Acidobacteriota</taxon>
        <taxon>Terriglobia</taxon>
        <taxon>Terriglobales</taxon>
        <taxon>Acidobacteriaceae</taxon>
        <taxon>Terriglobus</taxon>
    </lineage>
</organism>